<proteinExistence type="predicted"/>
<feature type="domain" description="Initiator Rep protein WH1" evidence="1">
    <location>
        <begin position="11"/>
        <end position="154"/>
    </location>
</feature>
<dbReference type="EMBL" id="LN853696">
    <property type="protein sequence ID" value="CRY96503.1"/>
    <property type="molecule type" value="Genomic_DNA"/>
</dbReference>
<dbReference type="InterPro" id="IPR036390">
    <property type="entry name" value="WH_DNA-bd_sf"/>
</dbReference>
<dbReference type="Pfam" id="PF01051">
    <property type="entry name" value="Rep3_N"/>
    <property type="match status" value="1"/>
</dbReference>
<keyword evidence="2" id="KW-0614">Plasmid</keyword>
<dbReference type="Pfam" id="PF21205">
    <property type="entry name" value="Rep3_C"/>
    <property type="match status" value="1"/>
</dbReference>
<organism evidence="2">
    <name type="scientific">uncultured prokaryote</name>
    <dbReference type="NCBI Taxonomy" id="198431"/>
    <lineage>
        <taxon>unclassified sequences</taxon>
        <taxon>environmental samples</taxon>
    </lineage>
</organism>
<sequence length="289" mass="33680">MQQLSLPGELVKKSNAITRAQWQPESIWEPRIVALVASKVRTDDEDFFTYKIPVTELTGVSEQNLRGNQYREIAKSIEHLGKAIIRIQGNKPRNFRQYNIFSMCGYEDGYLIARFDPDLKPHFLGLQEKFTEYSLMQFLLLPSTYSQRLFEILKSWDDKPEVEISVFDLHEMLNTPESMRKDFRQFRTRVLEKAHKDITSKTDLYFEWEAIKKGRSFIKVRFIFARKRALPVAEKKEKNELQKQSRKNTAIFKAAVACFKEHGPGCTGGHQKTEICEACKRLASKEKSS</sequence>
<dbReference type="InterPro" id="IPR000525">
    <property type="entry name" value="Initiator_Rep_WH1"/>
</dbReference>
<reference evidence="2" key="2">
    <citation type="submission" date="2015-07" db="EMBL/GenBank/DDBJ databases">
        <title>Plasmids, circular viruses and viroids from rat gut.</title>
        <authorList>
            <person name="Jorgensen T.J."/>
            <person name="Hansen M.A."/>
            <person name="Xu Z."/>
            <person name="Tabak M.A."/>
            <person name="Sorensen S.J."/>
            <person name="Hansen L.H."/>
        </authorList>
    </citation>
    <scope>NUCLEOTIDE SEQUENCE</scope>
    <source>
        <plasmid evidence="2">pRGFK1115</plasmid>
    </source>
</reference>
<dbReference type="AlphaFoldDB" id="A0A0H5Q3N9"/>
<protein>
    <recommendedName>
        <fullName evidence="1">Initiator Rep protein WH1 domain-containing protein</fullName>
    </recommendedName>
</protein>
<dbReference type="GO" id="GO:0003887">
    <property type="term" value="F:DNA-directed DNA polymerase activity"/>
    <property type="evidence" value="ECO:0007669"/>
    <property type="project" value="InterPro"/>
</dbReference>
<evidence type="ECO:0000313" key="2">
    <source>
        <dbReference type="EMBL" id="CRY96503.1"/>
    </source>
</evidence>
<name>A0A0H5Q3N9_9ZZZZ</name>
<evidence type="ECO:0000259" key="1">
    <source>
        <dbReference type="Pfam" id="PF01051"/>
    </source>
</evidence>
<dbReference type="GO" id="GO:0006270">
    <property type="term" value="P:DNA replication initiation"/>
    <property type="evidence" value="ECO:0007669"/>
    <property type="project" value="InterPro"/>
</dbReference>
<dbReference type="SUPFAM" id="SSF46785">
    <property type="entry name" value="Winged helix' DNA-binding domain"/>
    <property type="match status" value="2"/>
</dbReference>
<geneLocation type="plasmid" evidence="2">
    <name>pRGFK1115</name>
</geneLocation>
<accession>A0A0H5Q3N9</accession>
<dbReference type="InterPro" id="IPR036388">
    <property type="entry name" value="WH-like_DNA-bd_sf"/>
</dbReference>
<dbReference type="Gene3D" id="1.10.10.10">
    <property type="entry name" value="Winged helix-like DNA-binding domain superfamily/Winged helix DNA-binding domain"/>
    <property type="match status" value="2"/>
</dbReference>
<reference evidence="2" key="1">
    <citation type="submission" date="2015-06" db="EMBL/GenBank/DDBJ databases">
        <authorList>
            <person name="Joergensen T."/>
        </authorList>
    </citation>
    <scope>NUCLEOTIDE SEQUENCE</scope>
    <source>
        <plasmid evidence="2">pRGFK1115</plasmid>
    </source>
</reference>